<dbReference type="Pfam" id="PF00035">
    <property type="entry name" value="dsrm"/>
    <property type="match status" value="1"/>
</dbReference>
<dbReference type="Gene3D" id="3.30.160.590">
    <property type="match status" value="1"/>
</dbReference>
<feature type="domain" description="DRBM" evidence="3">
    <location>
        <begin position="455"/>
        <end position="522"/>
    </location>
</feature>
<gene>
    <name evidence="4" type="ORF">NP493_265g03002</name>
</gene>
<dbReference type="InterPro" id="IPR040375">
    <property type="entry name" value="DGCR8"/>
</dbReference>
<dbReference type="PROSITE" id="PS50137">
    <property type="entry name" value="DS_RBD"/>
    <property type="match status" value="1"/>
</dbReference>
<feature type="compositionally biased region" description="Acidic residues" evidence="2">
    <location>
        <begin position="147"/>
        <end position="157"/>
    </location>
</feature>
<feature type="region of interest" description="Disordered" evidence="2">
    <location>
        <begin position="176"/>
        <end position="199"/>
    </location>
</feature>
<comment type="caution">
    <text evidence="4">The sequence shown here is derived from an EMBL/GenBank/DDBJ whole genome shotgun (WGS) entry which is preliminary data.</text>
</comment>
<organism evidence="4 5">
    <name type="scientific">Ridgeia piscesae</name>
    <name type="common">Tubeworm</name>
    <dbReference type="NCBI Taxonomy" id="27915"/>
    <lineage>
        <taxon>Eukaryota</taxon>
        <taxon>Metazoa</taxon>
        <taxon>Spiralia</taxon>
        <taxon>Lophotrochozoa</taxon>
        <taxon>Annelida</taxon>
        <taxon>Polychaeta</taxon>
        <taxon>Sedentaria</taxon>
        <taxon>Canalipalpata</taxon>
        <taxon>Sabellida</taxon>
        <taxon>Siboglinidae</taxon>
        <taxon>Ridgeia</taxon>
    </lineage>
</organism>
<feature type="compositionally biased region" description="Polar residues" evidence="2">
    <location>
        <begin position="78"/>
        <end position="96"/>
    </location>
</feature>
<dbReference type="CDD" id="cd19868">
    <property type="entry name" value="DSRM_DGCR8_rpt2"/>
    <property type="match status" value="1"/>
</dbReference>
<dbReference type="GO" id="GO:0070877">
    <property type="term" value="C:microprocessor complex"/>
    <property type="evidence" value="ECO:0007669"/>
    <property type="project" value="InterPro"/>
</dbReference>
<dbReference type="GO" id="GO:0003725">
    <property type="term" value="F:double-stranded RNA binding"/>
    <property type="evidence" value="ECO:0007669"/>
    <property type="project" value="TreeGrafter"/>
</dbReference>
<dbReference type="Gene3D" id="3.30.160.20">
    <property type="match status" value="3"/>
</dbReference>
<accession>A0AAD9NXU6</accession>
<proteinExistence type="predicted"/>
<protein>
    <recommendedName>
        <fullName evidence="3">DRBM domain-containing protein</fullName>
    </recommendedName>
</protein>
<dbReference type="SUPFAM" id="SSF54768">
    <property type="entry name" value="dsRNA-binding domain-like"/>
    <property type="match status" value="1"/>
</dbReference>
<evidence type="ECO:0000256" key="1">
    <source>
        <dbReference type="PROSITE-ProRule" id="PRU00266"/>
    </source>
</evidence>
<dbReference type="PANTHER" id="PTHR13482:SF3">
    <property type="entry name" value="MICROPROCESSOR COMPLEX SUBUNIT DGCR8"/>
    <property type="match status" value="1"/>
</dbReference>
<feature type="compositionally biased region" description="Basic and acidic residues" evidence="2">
    <location>
        <begin position="131"/>
        <end position="146"/>
    </location>
</feature>
<dbReference type="InterPro" id="IPR018247">
    <property type="entry name" value="EF_Hand_1_Ca_BS"/>
</dbReference>
<feature type="compositionally biased region" description="Acidic residues" evidence="2">
    <location>
        <begin position="1"/>
        <end position="20"/>
    </location>
</feature>
<dbReference type="InterPro" id="IPR014720">
    <property type="entry name" value="dsRBD_dom"/>
</dbReference>
<dbReference type="FunFam" id="3.30.160.590:FF:000001">
    <property type="entry name" value="microprocessor complex subunit DGCR8"/>
    <property type="match status" value="1"/>
</dbReference>
<dbReference type="GO" id="GO:0020037">
    <property type="term" value="F:heme binding"/>
    <property type="evidence" value="ECO:0007669"/>
    <property type="project" value="InterPro"/>
</dbReference>
<feature type="region of interest" description="Disordered" evidence="2">
    <location>
        <begin position="1"/>
        <end position="164"/>
    </location>
</feature>
<dbReference type="AlphaFoldDB" id="A0AAD9NXU6"/>
<dbReference type="GO" id="GO:0070878">
    <property type="term" value="F:primary miRNA binding"/>
    <property type="evidence" value="ECO:0007669"/>
    <property type="project" value="TreeGrafter"/>
</dbReference>
<dbReference type="EMBL" id="JAODUO010000264">
    <property type="protein sequence ID" value="KAK2184484.1"/>
    <property type="molecule type" value="Genomic_DNA"/>
</dbReference>
<evidence type="ECO:0000313" key="4">
    <source>
        <dbReference type="EMBL" id="KAK2184484.1"/>
    </source>
</evidence>
<dbReference type="CDD" id="cd19867">
    <property type="entry name" value="DSRM_DGCR8_rpt1"/>
    <property type="match status" value="1"/>
</dbReference>
<dbReference type="GO" id="GO:0042802">
    <property type="term" value="F:identical protein binding"/>
    <property type="evidence" value="ECO:0007669"/>
    <property type="project" value="InterPro"/>
</dbReference>
<evidence type="ECO:0000256" key="2">
    <source>
        <dbReference type="SAM" id="MobiDB-lite"/>
    </source>
</evidence>
<feature type="compositionally biased region" description="Low complexity" evidence="2">
    <location>
        <begin position="52"/>
        <end position="67"/>
    </location>
</feature>
<evidence type="ECO:0000313" key="5">
    <source>
        <dbReference type="Proteomes" id="UP001209878"/>
    </source>
</evidence>
<dbReference type="Gene3D" id="2.20.70.10">
    <property type="match status" value="1"/>
</dbReference>
<dbReference type="PROSITE" id="PS00018">
    <property type="entry name" value="EF_HAND_1"/>
    <property type="match status" value="1"/>
</dbReference>
<feature type="compositionally biased region" description="Acidic residues" evidence="2">
    <location>
        <begin position="187"/>
        <end position="199"/>
    </location>
</feature>
<name>A0AAD9NXU6_RIDPI</name>
<feature type="region of interest" description="Disordered" evidence="2">
    <location>
        <begin position="320"/>
        <end position="344"/>
    </location>
</feature>
<feature type="region of interest" description="Disordered" evidence="2">
    <location>
        <begin position="215"/>
        <end position="236"/>
    </location>
</feature>
<keyword evidence="1" id="KW-0694">RNA-binding</keyword>
<sequence length="788" mass="88031">MFSDGECESLEDGELSEVEESSLANPPLRTCNKRKSDSPDSGNHIKMMHIGSPTASSLSSADQSESSPCCIGNVPDLGSQNDSKSVQSEGGASTLASLGDDCGNGGMIDVEQPDLLYVGSPHGDDSSQENVKGDKNEDVSLPKTSDDNDAMCVDDDTQPSTSAKMTEFEIIDDISDDDVDGSAFGSEEFDDDDDDDSINEEDIDAMLDEGMVEYRKQGPGSADGSKGEEGDDDFAAPVEKEKVVLVEKGVDPFDILPEGWVIVTHNCGMPVYLHKQLRVCTLSKPYFLGPGSARKHDIPLSTIPCLAYRRALVTETSKALEMEASKPDEAASNGTGEGQKDNGEAVDEMTMAAIPKVKVESVEEHKEQSCLSEIRFKYPLEVRKYCEKLFKFRTIKVKRFKNWKDRRKYTSLQKKATRPLLPSATKLITCAIPSDQNADKPNKKKEFILNPVGKSDVCILHEYVQHAMRVQPCYIFKELDEAQAPYSATVVINKVEYGTGYASSKKAAKSEAARITLGILIPEIHKVKGEEKKTDCHDVSFFDEVKIEDPRISELSAKAGQPGPFQVLYECLKSDTKSRWSLLSGVYAGGSKRTHWSDIHWSDVYWSDVYWSDVHWSDVHWSTVHWSDVHWSDVHWSDVYWSDVHWNYGLGDTEIHMEMKMLKHQKSEFLMRVGKHEAKVICKNKRDGKQQAAQAILQKLHPYVKSWGSLLRLYGTKTLKEKKAEQDFGSLQTKVKLHHPNYKILHKLREEMCKIHSQKEVVKSNVKGKLELGSTDLAYFTDPASLNL</sequence>
<reference evidence="4" key="1">
    <citation type="journal article" date="2023" name="Mol. Biol. Evol.">
        <title>Third-Generation Sequencing Reveals the Adaptive Role of the Epigenome in Three Deep-Sea Polychaetes.</title>
        <authorList>
            <person name="Perez M."/>
            <person name="Aroh O."/>
            <person name="Sun Y."/>
            <person name="Lan Y."/>
            <person name="Juniper S.K."/>
            <person name="Young C.R."/>
            <person name="Angers B."/>
            <person name="Qian P.Y."/>
        </authorList>
    </citation>
    <scope>NUCLEOTIDE SEQUENCE</scope>
    <source>
        <strain evidence="4">R07B-5</strain>
    </source>
</reference>
<dbReference type="Proteomes" id="UP001209878">
    <property type="component" value="Unassembled WGS sequence"/>
</dbReference>
<dbReference type="PANTHER" id="PTHR13482">
    <property type="entry name" value="MICRORNA PROCESSOR COMPLEX SUBUNIT DGCR8"/>
    <property type="match status" value="1"/>
</dbReference>
<evidence type="ECO:0000259" key="3">
    <source>
        <dbReference type="PROSITE" id="PS50137"/>
    </source>
</evidence>
<dbReference type="GO" id="GO:0031053">
    <property type="term" value="P:primary miRNA processing"/>
    <property type="evidence" value="ECO:0007669"/>
    <property type="project" value="InterPro"/>
</dbReference>
<keyword evidence="5" id="KW-1185">Reference proteome</keyword>
<dbReference type="FunFam" id="3.30.160.20:FF:000021">
    <property type="entry name" value="Microprocessor complex subunit DGCR8"/>
    <property type="match status" value="1"/>
</dbReference>
<feature type="compositionally biased region" description="Basic and acidic residues" evidence="2">
    <location>
        <begin position="320"/>
        <end position="329"/>
    </location>
</feature>